<proteinExistence type="predicted"/>
<evidence type="ECO:0000313" key="1">
    <source>
        <dbReference type="EMBL" id="GAA3769831.1"/>
    </source>
</evidence>
<accession>A0ABP7GNI3</accession>
<organism evidence="1 2">
    <name type="scientific">Streptomyces coacervatus</name>
    <dbReference type="NCBI Taxonomy" id="647381"/>
    <lineage>
        <taxon>Bacteria</taxon>
        <taxon>Bacillati</taxon>
        <taxon>Actinomycetota</taxon>
        <taxon>Actinomycetes</taxon>
        <taxon>Kitasatosporales</taxon>
        <taxon>Streptomycetaceae</taxon>
        <taxon>Streptomyces</taxon>
    </lineage>
</organism>
<keyword evidence="2" id="KW-1185">Reference proteome</keyword>
<evidence type="ECO:0000313" key="2">
    <source>
        <dbReference type="Proteomes" id="UP001501009"/>
    </source>
</evidence>
<sequence length="147" mass="16446">MKYAAAAIRAGDSRTRLSPARSQRIRLPLREHRRSPLLGSPARALPNLPVESPCTGHRGAQWGYADVMTDVVDSDELLRRIRRARAFAQQEERTWRARGDGLRASDPEAAREAAVRTLAYEAVLRVLDEILTPGRHPEPGHRVKPVT</sequence>
<protein>
    <submittedName>
        <fullName evidence="1">Uncharacterized protein</fullName>
    </submittedName>
</protein>
<name>A0ABP7GNI3_9ACTN</name>
<reference evidence="2" key="1">
    <citation type="journal article" date="2019" name="Int. J. Syst. Evol. Microbiol.">
        <title>The Global Catalogue of Microorganisms (GCM) 10K type strain sequencing project: providing services to taxonomists for standard genome sequencing and annotation.</title>
        <authorList>
            <consortium name="The Broad Institute Genomics Platform"/>
            <consortium name="The Broad Institute Genome Sequencing Center for Infectious Disease"/>
            <person name="Wu L."/>
            <person name="Ma J."/>
        </authorList>
    </citation>
    <scope>NUCLEOTIDE SEQUENCE [LARGE SCALE GENOMIC DNA]</scope>
    <source>
        <strain evidence="2">JCM 17138</strain>
    </source>
</reference>
<dbReference type="Proteomes" id="UP001501009">
    <property type="component" value="Unassembled WGS sequence"/>
</dbReference>
<gene>
    <name evidence="1" type="ORF">GCM10022403_001530</name>
</gene>
<dbReference type="EMBL" id="BAABDE010000002">
    <property type="protein sequence ID" value="GAA3769831.1"/>
    <property type="molecule type" value="Genomic_DNA"/>
</dbReference>
<comment type="caution">
    <text evidence="1">The sequence shown here is derived from an EMBL/GenBank/DDBJ whole genome shotgun (WGS) entry which is preliminary data.</text>
</comment>